<evidence type="ECO:0000313" key="4">
    <source>
        <dbReference type="Proteomes" id="UP001206639"/>
    </source>
</evidence>
<keyword evidence="4" id="KW-1185">Reference proteome</keyword>
<dbReference type="EMBL" id="JAODWD010000001">
    <property type="protein sequence ID" value="MCT7657092.1"/>
    <property type="molecule type" value="Genomic_DNA"/>
</dbReference>
<organism evidence="3 4">
    <name type="scientific">Mycobacterium deserti</name>
    <dbReference type="NCBI Taxonomy" id="2978347"/>
    <lineage>
        <taxon>Bacteria</taxon>
        <taxon>Bacillati</taxon>
        <taxon>Actinomycetota</taxon>
        <taxon>Actinomycetes</taxon>
        <taxon>Mycobacteriales</taxon>
        <taxon>Mycobacteriaceae</taxon>
        <taxon>Mycobacterium</taxon>
    </lineage>
</organism>
<proteinExistence type="predicted"/>
<reference evidence="4" key="1">
    <citation type="submission" date="2023-07" db="EMBL/GenBank/DDBJ databases">
        <authorList>
            <person name="Deng Y."/>
            <person name="Zhang Y.-Q."/>
        </authorList>
    </citation>
    <scope>NUCLEOTIDE SEQUENCE [LARGE SCALE GENOMIC DNA]</scope>
    <source>
        <strain evidence="4">CPCC 205710</strain>
    </source>
</reference>
<sequence>MNYAFLRMSPKRSILTAVLAVPLVLGGFALPAAPVSADPVAYLVNVTVRPGYNFASADHALAYGRGVCDKITAGLPYGQLVRDIKNDFRTNDEYQASYLISQAANELCPAQIWQLRNSAAGYTASP</sequence>
<gene>
    <name evidence="3" type="ORF">N4S67_01500</name>
</gene>
<evidence type="ECO:0000259" key="2">
    <source>
        <dbReference type="Pfam" id="PF05305"/>
    </source>
</evidence>
<keyword evidence="1" id="KW-0732">Signal</keyword>
<protein>
    <submittedName>
        <fullName evidence="3">DUF732 domain-containing protein</fullName>
    </submittedName>
</protein>
<evidence type="ECO:0000256" key="1">
    <source>
        <dbReference type="SAM" id="SignalP"/>
    </source>
</evidence>
<dbReference type="RefSeq" id="WP_260991168.1">
    <property type="nucleotide sequence ID" value="NZ_JAODWD010000001.1"/>
</dbReference>
<dbReference type="Pfam" id="PF05305">
    <property type="entry name" value="DUF732"/>
    <property type="match status" value="1"/>
</dbReference>
<feature type="signal peptide" evidence="1">
    <location>
        <begin position="1"/>
        <end position="37"/>
    </location>
</feature>
<feature type="domain" description="DUF732" evidence="2">
    <location>
        <begin position="41"/>
        <end position="109"/>
    </location>
</feature>
<evidence type="ECO:0000313" key="3">
    <source>
        <dbReference type="EMBL" id="MCT7657092.1"/>
    </source>
</evidence>
<name>A0ABT2M499_9MYCO</name>
<dbReference type="InterPro" id="IPR007969">
    <property type="entry name" value="DUF732"/>
</dbReference>
<comment type="caution">
    <text evidence="3">The sequence shown here is derived from an EMBL/GenBank/DDBJ whole genome shotgun (WGS) entry which is preliminary data.</text>
</comment>
<feature type="chain" id="PRO_5046036641" evidence="1">
    <location>
        <begin position="38"/>
        <end position="126"/>
    </location>
</feature>
<accession>A0ABT2M499</accession>
<dbReference type="Proteomes" id="UP001206639">
    <property type="component" value="Unassembled WGS sequence"/>
</dbReference>